<name>A0AAD5TGE1_9FUNG</name>
<dbReference type="PANTHER" id="PTHR16453">
    <property type="entry name" value="WD40 DOMAIN-CONTAINING PROTEIN MIO FAMILY MEMBER"/>
    <property type="match status" value="1"/>
</dbReference>
<feature type="region of interest" description="Disordered" evidence="1">
    <location>
        <begin position="249"/>
        <end position="270"/>
    </location>
</feature>
<dbReference type="Gene3D" id="2.130.10.10">
    <property type="entry name" value="YVTN repeat-like/Quinoprotein amine dehydrogenase"/>
    <property type="match status" value="2"/>
</dbReference>
<dbReference type="Pfam" id="PF21719">
    <property type="entry name" value="MIOS_a-sol"/>
    <property type="match status" value="1"/>
</dbReference>
<evidence type="ECO:0000313" key="4">
    <source>
        <dbReference type="Proteomes" id="UP001212152"/>
    </source>
</evidence>
<dbReference type="Proteomes" id="UP001212152">
    <property type="component" value="Unassembled WGS sequence"/>
</dbReference>
<evidence type="ECO:0000313" key="3">
    <source>
        <dbReference type="EMBL" id="KAJ3173382.1"/>
    </source>
</evidence>
<sequence>MSSTGVLKTKRIIWSPHNDKRLFLAGGTDLRLYEWSPLNDTDSDFAANDPIRLVAVNNNVTHMKCFDWCPNPELSDLVAVGYNTGRTVLTRIQDFRFVNRSSTGSANNYMSGPPSRHASSTSLYQTGTPGSVGNSSGSSTLKVLWEHSPRHSRPCNFVAFCPTDTKLLAAGMDKVRSESGLLVWDTEACMRSSLVASSFRSPSSDSLFAGGAGDPTGVSGPMTDALRNMTIADPDGALEFRKNTVSPQMDSNGKVISAGQSSSVSQSTRPMASYGASEGISSGAWLHHTSPQLVAGMGLKWIRGLDLRAPNSAPTLVIATKAVLGIVADPFSAHRFASYADDNIVRIWDARNISEPALAFNAEFRNAVGHLSWSPVRSGCLAAIGKDSPVLKVWDIEETVRRDHVTSAVPRNLMTKNGMYAQDAAMLSGETGIDPNNPPHTGDGTGGVPLANGPTDSDMTPAPSPSHTTENGETVPILWKARLVRPTSMSLQSFAWLPFPVSDDFSHHIVSTSYATEHKFDLTRLPVNYKVTFAPRGELAITGGRSIAVISPQLSAADGVQDNNANLYITSPVDSTAAAPVAQLWNSKTDISVIMRERALRGYSLNAQKNCAILRADSAELREVWDWTHRLGRTLEGTRMSIDGVDYTGQGINSVVHDMMTTREFHRKLFSSNQMNSPINPQSPTDALLSFPTYSNPHRRLALVMCGWSFHADRPFDGEETLDAALERLQAENEYEKAAGWALFHSSSLSKALECLNHAGDERLSLVATAMAGYTTAARHTPGAEMWENLCRSLSIGLKDPYLRAIFALIASDGNWANVLQEQGLTLKERVGIALRFLDDEQLLRYISSLTEEMLGLGDITGLLLTGYTPTGVDLLQRYINQTGDVQTATLLMSSGSPGRFSDTRLDEWAEIYRSLLDRWQLYHVRSRFDIARQRHLAGFAAQTPHPSTLYNANVAPQIYVRCNFCNQPVVNGLASTSSSSGGGAGAGGGGGGQQGVAKKPSGTNVAAQAAVVAAAAAAAAAVSGAGQQGAGNPPGSLVVGPSKVKITSCPSCRKPLPRCALCLLHLGTPVDNLQYFSRRDKPSDEKTGMKRGPA</sequence>
<organism evidence="3 4">
    <name type="scientific">Geranomyces variabilis</name>
    <dbReference type="NCBI Taxonomy" id="109894"/>
    <lineage>
        <taxon>Eukaryota</taxon>
        <taxon>Fungi</taxon>
        <taxon>Fungi incertae sedis</taxon>
        <taxon>Chytridiomycota</taxon>
        <taxon>Chytridiomycota incertae sedis</taxon>
        <taxon>Chytridiomycetes</taxon>
        <taxon>Spizellomycetales</taxon>
        <taxon>Powellomycetaceae</taxon>
        <taxon>Geranomyces</taxon>
    </lineage>
</organism>
<accession>A0AAD5TGE1</accession>
<dbReference type="AlphaFoldDB" id="A0AAD5TGE1"/>
<proteinExistence type="predicted"/>
<feature type="region of interest" description="Disordered" evidence="1">
    <location>
        <begin position="429"/>
        <end position="473"/>
    </location>
</feature>
<keyword evidence="4" id="KW-1185">Reference proteome</keyword>
<feature type="region of interest" description="Disordered" evidence="1">
    <location>
        <begin position="106"/>
        <end position="136"/>
    </location>
</feature>
<dbReference type="GO" id="GO:1904263">
    <property type="term" value="P:positive regulation of TORC1 signaling"/>
    <property type="evidence" value="ECO:0007669"/>
    <property type="project" value="TreeGrafter"/>
</dbReference>
<feature type="compositionally biased region" description="Polar residues" evidence="1">
    <location>
        <begin position="117"/>
        <end position="136"/>
    </location>
</feature>
<dbReference type="EMBL" id="JADGJQ010000071">
    <property type="protein sequence ID" value="KAJ3173382.1"/>
    <property type="molecule type" value="Genomic_DNA"/>
</dbReference>
<gene>
    <name evidence="3" type="ORF">HDU87_007651</name>
</gene>
<dbReference type="SUPFAM" id="SSF50978">
    <property type="entry name" value="WD40 repeat-like"/>
    <property type="match status" value="1"/>
</dbReference>
<dbReference type="SMART" id="SM00320">
    <property type="entry name" value="WD40"/>
    <property type="match status" value="3"/>
</dbReference>
<feature type="compositionally biased region" description="Low complexity" evidence="1">
    <location>
        <begin position="257"/>
        <end position="267"/>
    </location>
</feature>
<comment type="caution">
    <text evidence="3">The sequence shown here is derived from an EMBL/GenBank/DDBJ whole genome shotgun (WGS) entry which is preliminary data.</text>
</comment>
<dbReference type="InterPro" id="IPR036322">
    <property type="entry name" value="WD40_repeat_dom_sf"/>
</dbReference>
<dbReference type="PANTHER" id="PTHR16453:SF9">
    <property type="entry name" value="GATOR COMPLEX PROTEIN MIOS"/>
    <property type="match status" value="1"/>
</dbReference>
<dbReference type="InterPro" id="IPR015943">
    <property type="entry name" value="WD40/YVTN_repeat-like_dom_sf"/>
</dbReference>
<evidence type="ECO:0000259" key="2">
    <source>
        <dbReference type="Pfam" id="PF21719"/>
    </source>
</evidence>
<protein>
    <recommendedName>
        <fullName evidence="2">MIOS-like alpha-solenoid domain-containing protein</fullName>
    </recommendedName>
</protein>
<feature type="region of interest" description="Disordered" evidence="1">
    <location>
        <begin position="977"/>
        <end position="1001"/>
    </location>
</feature>
<reference evidence="3" key="1">
    <citation type="submission" date="2020-05" db="EMBL/GenBank/DDBJ databases">
        <title>Phylogenomic resolution of chytrid fungi.</title>
        <authorList>
            <person name="Stajich J.E."/>
            <person name="Amses K."/>
            <person name="Simmons R."/>
            <person name="Seto K."/>
            <person name="Myers J."/>
            <person name="Bonds A."/>
            <person name="Quandt C.A."/>
            <person name="Barry K."/>
            <person name="Liu P."/>
            <person name="Grigoriev I."/>
            <person name="Longcore J.E."/>
            <person name="James T.Y."/>
        </authorList>
    </citation>
    <scope>NUCLEOTIDE SEQUENCE</scope>
    <source>
        <strain evidence="3">JEL0379</strain>
    </source>
</reference>
<dbReference type="InterPro" id="IPR049092">
    <property type="entry name" value="MIOS_a-sol"/>
</dbReference>
<feature type="compositionally biased region" description="Gly residues" evidence="1">
    <location>
        <begin position="981"/>
        <end position="995"/>
    </location>
</feature>
<evidence type="ECO:0000256" key="1">
    <source>
        <dbReference type="SAM" id="MobiDB-lite"/>
    </source>
</evidence>
<dbReference type="InterPro" id="IPR037593">
    <property type="entry name" value="MIOS/Sea4"/>
</dbReference>
<dbReference type="GO" id="GO:0005737">
    <property type="term" value="C:cytoplasm"/>
    <property type="evidence" value="ECO:0007669"/>
    <property type="project" value="TreeGrafter"/>
</dbReference>
<dbReference type="Pfam" id="PF21720">
    <property type="entry name" value="MIOS_WD40"/>
    <property type="match status" value="1"/>
</dbReference>
<dbReference type="InterPro" id="IPR001680">
    <property type="entry name" value="WD40_rpt"/>
</dbReference>
<feature type="domain" description="MIOS-like alpha-solenoid" evidence="2">
    <location>
        <begin position="595"/>
        <end position="837"/>
    </location>
</feature>